<proteinExistence type="predicted"/>
<dbReference type="AlphaFoldDB" id="A0A378I4E2"/>
<keyword evidence="2" id="KW-1185">Reference proteome</keyword>
<dbReference type="Proteomes" id="UP000254968">
    <property type="component" value="Unassembled WGS sequence"/>
</dbReference>
<dbReference type="EMBL" id="UGNV01000001">
    <property type="protein sequence ID" value="STX29702.1"/>
    <property type="molecule type" value="Genomic_DNA"/>
</dbReference>
<accession>A0A378I4E2</accession>
<name>A0A378I4E2_9GAMM</name>
<protein>
    <recommendedName>
        <fullName evidence="3">Coiled coil protein</fullName>
    </recommendedName>
</protein>
<reference evidence="1 2" key="1">
    <citation type="submission" date="2018-06" db="EMBL/GenBank/DDBJ databases">
        <authorList>
            <consortium name="Pathogen Informatics"/>
            <person name="Doyle S."/>
        </authorList>
    </citation>
    <scope>NUCLEOTIDE SEQUENCE [LARGE SCALE GENOMIC DNA]</scope>
    <source>
        <strain evidence="1 2">NCTC13315</strain>
    </source>
</reference>
<organism evidence="1 2">
    <name type="scientific">Legionella beliardensis</name>
    <dbReference type="NCBI Taxonomy" id="91822"/>
    <lineage>
        <taxon>Bacteria</taxon>
        <taxon>Pseudomonadati</taxon>
        <taxon>Pseudomonadota</taxon>
        <taxon>Gammaproteobacteria</taxon>
        <taxon>Legionellales</taxon>
        <taxon>Legionellaceae</taxon>
        <taxon>Legionella</taxon>
    </lineage>
</organism>
<sequence length="104" mass="12689">MIFFDKYIKPEDTVRRSLNQFKKELVTREQKLESFYSYLNGLKKKQQALLLKRQEKPDEKLDTELQVLKDNINFLEKKLLETNPEEKIKEFKRKYESLRAQFEA</sequence>
<gene>
    <name evidence="1" type="ORF">NCTC13315_02254</name>
</gene>
<evidence type="ECO:0000313" key="2">
    <source>
        <dbReference type="Proteomes" id="UP000254968"/>
    </source>
</evidence>
<evidence type="ECO:0008006" key="3">
    <source>
        <dbReference type="Google" id="ProtNLM"/>
    </source>
</evidence>
<evidence type="ECO:0000313" key="1">
    <source>
        <dbReference type="EMBL" id="STX29702.1"/>
    </source>
</evidence>
<dbReference type="RefSeq" id="WP_115303375.1">
    <property type="nucleotide sequence ID" value="NZ_CAAAHO010000002.1"/>
</dbReference>